<dbReference type="EMBL" id="VYZK01001730">
    <property type="protein sequence ID" value="NWT77077.1"/>
    <property type="molecule type" value="Genomic_DNA"/>
</dbReference>
<name>A0A7K5RBD8_9PASE</name>
<keyword evidence="2" id="KW-1185">Reference proteome</keyword>
<dbReference type="OrthoDB" id="8949317at2759"/>
<protein>
    <submittedName>
        <fullName evidence="1">ENR1 protein</fullName>
    </submittedName>
</protein>
<evidence type="ECO:0000313" key="2">
    <source>
        <dbReference type="Proteomes" id="UP000566454"/>
    </source>
</evidence>
<reference evidence="1 2" key="1">
    <citation type="submission" date="2019-09" db="EMBL/GenBank/DDBJ databases">
        <title>Bird 10,000 Genomes (B10K) Project - Family phase.</title>
        <authorList>
            <person name="Zhang G."/>
        </authorList>
    </citation>
    <scope>NUCLEOTIDE SEQUENCE [LARGE SCALE GENOMIC DNA]</scope>
    <source>
        <strain evidence="1">B10K-DU-013-18</strain>
        <tissue evidence="1">Muscle</tissue>
    </source>
</reference>
<dbReference type="Proteomes" id="UP000566454">
    <property type="component" value="Unassembled WGS sequence"/>
</dbReference>
<gene>
    <name evidence="1" type="primary">Erv31_4</name>
    <name evidence="1" type="ORF">PRUHIM_R15526</name>
</gene>
<sequence length="58" mass="6823">MLNRIIQLQAVLEIVSNRTSLPLDHISYQLVHTRTVIYLIRLAVDYLLPMREAYVENL</sequence>
<dbReference type="AlphaFoldDB" id="A0A7K5RBD8"/>
<feature type="non-terminal residue" evidence="1">
    <location>
        <position position="58"/>
    </location>
</feature>
<accession>A0A7K5RBD8</accession>
<organism evidence="1 2">
    <name type="scientific">Prunella himalayana</name>
    <dbReference type="NCBI Taxonomy" id="670356"/>
    <lineage>
        <taxon>Eukaryota</taxon>
        <taxon>Metazoa</taxon>
        <taxon>Chordata</taxon>
        <taxon>Craniata</taxon>
        <taxon>Vertebrata</taxon>
        <taxon>Euteleostomi</taxon>
        <taxon>Archelosauria</taxon>
        <taxon>Archosauria</taxon>
        <taxon>Dinosauria</taxon>
        <taxon>Saurischia</taxon>
        <taxon>Theropoda</taxon>
        <taxon>Coelurosauria</taxon>
        <taxon>Aves</taxon>
        <taxon>Neognathae</taxon>
        <taxon>Neoaves</taxon>
        <taxon>Telluraves</taxon>
        <taxon>Australaves</taxon>
        <taxon>Passeriformes</taxon>
        <taxon>Passeroidea</taxon>
        <taxon>Prunellidae</taxon>
        <taxon>Prunella</taxon>
    </lineage>
</organism>
<comment type="caution">
    <text evidence="1">The sequence shown here is derived from an EMBL/GenBank/DDBJ whole genome shotgun (WGS) entry which is preliminary data.</text>
</comment>
<feature type="non-terminal residue" evidence="1">
    <location>
        <position position="1"/>
    </location>
</feature>
<evidence type="ECO:0000313" key="1">
    <source>
        <dbReference type="EMBL" id="NWT77077.1"/>
    </source>
</evidence>
<proteinExistence type="predicted"/>